<gene>
    <name evidence="3" type="ORF">ATO11_02010</name>
</gene>
<dbReference type="Pfam" id="PF00581">
    <property type="entry name" value="Rhodanese"/>
    <property type="match status" value="1"/>
</dbReference>
<keyword evidence="3" id="KW-0808">Transferase</keyword>
<dbReference type="AlphaFoldDB" id="A0A0L1JV88"/>
<keyword evidence="4" id="KW-1185">Reference proteome</keyword>
<protein>
    <submittedName>
        <fullName evidence="3">Sulfurtransferase</fullName>
    </submittedName>
</protein>
<evidence type="ECO:0000256" key="1">
    <source>
        <dbReference type="SAM" id="SignalP"/>
    </source>
</evidence>
<feature type="signal peptide" evidence="1">
    <location>
        <begin position="1"/>
        <end position="31"/>
    </location>
</feature>
<keyword evidence="1" id="KW-0732">Signal</keyword>
<dbReference type="STRING" id="1317121.ATO11_02010"/>
<accession>A0A0L1JV88</accession>
<proteinExistence type="predicted"/>
<dbReference type="PROSITE" id="PS51318">
    <property type="entry name" value="TAT"/>
    <property type="match status" value="1"/>
</dbReference>
<dbReference type="PROSITE" id="PS50206">
    <property type="entry name" value="RHODANESE_3"/>
    <property type="match status" value="1"/>
</dbReference>
<dbReference type="GO" id="GO:0016740">
    <property type="term" value="F:transferase activity"/>
    <property type="evidence" value="ECO:0007669"/>
    <property type="project" value="UniProtKB-KW"/>
</dbReference>
<comment type="caution">
    <text evidence="3">The sequence shown here is derived from an EMBL/GenBank/DDBJ whole genome shotgun (WGS) entry which is preliminary data.</text>
</comment>
<dbReference type="CDD" id="cd00158">
    <property type="entry name" value="RHOD"/>
    <property type="match status" value="1"/>
</dbReference>
<dbReference type="Proteomes" id="UP000036938">
    <property type="component" value="Unassembled WGS sequence"/>
</dbReference>
<feature type="domain" description="Rhodanese" evidence="2">
    <location>
        <begin position="47"/>
        <end position="147"/>
    </location>
</feature>
<name>A0A0L1JV88_9RHOB</name>
<reference evidence="3 4" key="1">
    <citation type="journal article" date="2015" name="Int. J. Syst. Evol. Microbiol.">
        <title>Aestuariivita atlantica sp. nov., isolated from deep sea sediment of the Atlantic Ocean.</title>
        <authorList>
            <person name="Li G."/>
            <person name="Lai Q."/>
            <person name="Du Y."/>
            <person name="Liu X."/>
            <person name="Sun F."/>
            <person name="Shao Z."/>
        </authorList>
    </citation>
    <scope>NUCLEOTIDE SEQUENCE [LARGE SCALE GENOMIC DNA]</scope>
    <source>
        <strain evidence="3 4">22II-S11-z3</strain>
    </source>
</reference>
<evidence type="ECO:0000313" key="4">
    <source>
        <dbReference type="Proteomes" id="UP000036938"/>
    </source>
</evidence>
<evidence type="ECO:0000259" key="2">
    <source>
        <dbReference type="PROSITE" id="PS50206"/>
    </source>
</evidence>
<dbReference type="EMBL" id="AQQZ01000001">
    <property type="protein sequence ID" value="KNG95681.1"/>
    <property type="molecule type" value="Genomic_DNA"/>
</dbReference>
<evidence type="ECO:0000313" key="3">
    <source>
        <dbReference type="EMBL" id="KNG95681.1"/>
    </source>
</evidence>
<dbReference type="InterPro" id="IPR001763">
    <property type="entry name" value="Rhodanese-like_dom"/>
</dbReference>
<dbReference type="InterPro" id="IPR006311">
    <property type="entry name" value="TAT_signal"/>
</dbReference>
<dbReference type="SUPFAM" id="SSF52821">
    <property type="entry name" value="Rhodanese/Cell cycle control phosphatase"/>
    <property type="match status" value="1"/>
</dbReference>
<dbReference type="InterPro" id="IPR036873">
    <property type="entry name" value="Rhodanese-like_dom_sf"/>
</dbReference>
<feature type="chain" id="PRO_5005553952" evidence="1">
    <location>
        <begin position="32"/>
        <end position="160"/>
    </location>
</feature>
<organism evidence="3 4">
    <name type="scientific">Pseudaestuariivita atlantica</name>
    <dbReference type="NCBI Taxonomy" id="1317121"/>
    <lineage>
        <taxon>Bacteria</taxon>
        <taxon>Pseudomonadati</taxon>
        <taxon>Pseudomonadota</taxon>
        <taxon>Alphaproteobacteria</taxon>
        <taxon>Rhodobacterales</taxon>
        <taxon>Paracoccaceae</taxon>
        <taxon>Pseudaestuariivita</taxon>
    </lineage>
</organism>
<dbReference type="Gene3D" id="3.40.250.10">
    <property type="entry name" value="Rhodanese-like domain"/>
    <property type="match status" value="1"/>
</dbReference>
<sequence>MTAEHRTTIPRRAFLAGASGAAVLAPFAASAQEADIWSAARAREAMQADTVRLIDIRSREEWEETGIAQGAWPISLHEPRFAERLFAARMAADGRPVAIICATGGRSGFVLRQLREAGYGGFIDVSEGMLGSARGPGWIAAGLPVVTLDEALAVLPANLL</sequence>
<dbReference type="OrthoDB" id="9812109at2"/>